<dbReference type="AlphaFoldDB" id="A0A4C1Z4E6"/>
<gene>
    <name evidence="1" type="ORF">EVAR_63033_1</name>
</gene>
<sequence length="102" mass="11298">MHRVTHRPAAPGRLPSHRTDVINMVIGVDPIPICNLKALKTDFRLKLEYGTERSLVTDKQSDEINFFDPGSKQSEVSVTQLVSAVIAPTVNSELAKTKPRMS</sequence>
<proteinExistence type="predicted"/>
<organism evidence="1 2">
    <name type="scientific">Eumeta variegata</name>
    <name type="common">Bagworm moth</name>
    <name type="synonym">Eumeta japonica</name>
    <dbReference type="NCBI Taxonomy" id="151549"/>
    <lineage>
        <taxon>Eukaryota</taxon>
        <taxon>Metazoa</taxon>
        <taxon>Ecdysozoa</taxon>
        <taxon>Arthropoda</taxon>
        <taxon>Hexapoda</taxon>
        <taxon>Insecta</taxon>
        <taxon>Pterygota</taxon>
        <taxon>Neoptera</taxon>
        <taxon>Endopterygota</taxon>
        <taxon>Lepidoptera</taxon>
        <taxon>Glossata</taxon>
        <taxon>Ditrysia</taxon>
        <taxon>Tineoidea</taxon>
        <taxon>Psychidae</taxon>
        <taxon>Oiketicinae</taxon>
        <taxon>Eumeta</taxon>
    </lineage>
</organism>
<evidence type="ECO:0000313" key="1">
    <source>
        <dbReference type="EMBL" id="GBP81517.1"/>
    </source>
</evidence>
<evidence type="ECO:0000313" key="2">
    <source>
        <dbReference type="Proteomes" id="UP000299102"/>
    </source>
</evidence>
<protein>
    <submittedName>
        <fullName evidence="1">Uncharacterized protein</fullName>
    </submittedName>
</protein>
<keyword evidence="2" id="KW-1185">Reference proteome</keyword>
<name>A0A4C1Z4E6_EUMVA</name>
<accession>A0A4C1Z4E6</accession>
<dbReference type="EMBL" id="BGZK01001515">
    <property type="protein sequence ID" value="GBP81517.1"/>
    <property type="molecule type" value="Genomic_DNA"/>
</dbReference>
<reference evidence="1 2" key="1">
    <citation type="journal article" date="2019" name="Commun. Biol.">
        <title>The bagworm genome reveals a unique fibroin gene that provides high tensile strength.</title>
        <authorList>
            <person name="Kono N."/>
            <person name="Nakamura H."/>
            <person name="Ohtoshi R."/>
            <person name="Tomita M."/>
            <person name="Numata K."/>
            <person name="Arakawa K."/>
        </authorList>
    </citation>
    <scope>NUCLEOTIDE SEQUENCE [LARGE SCALE GENOMIC DNA]</scope>
</reference>
<comment type="caution">
    <text evidence="1">The sequence shown here is derived from an EMBL/GenBank/DDBJ whole genome shotgun (WGS) entry which is preliminary data.</text>
</comment>
<dbReference type="Proteomes" id="UP000299102">
    <property type="component" value="Unassembled WGS sequence"/>
</dbReference>